<accession>A0A165GW00</accession>
<organism evidence="1 2">
    <name type="scientific">Laetiporus sulphureus 93-53</name>
    <dbReference type="NCBI Taxonomy" id="1314785"/>
    <lineage>
        <taxon>Eukaryota</taxon>
        <taxon>Fungi</taxon>
        <taxon>Dikarya</taxon>
        <taxon>Basidiomycota</taxon>
        <taxon>Agaricomycotina</taxon>
        <taxon>Agaricomycetes</taxon>
        <taxon>Polyporales</taxon>
        <taxon>Laetiporus</taxon>
    </lineage>
</organism>
<evidence type="ECO:0000313" key="2">
    <source>
        <dbReference type="Proteomes" id="UP000076871"/>
    </source>
</evidence>
<feature type="non-terminal residue" evidence="1">
    <location>
        <position position="58"/>
    </location>
</feature>
<dbReference type="Proteomes" id="UP000076871">
    <property type="component" value="Unassembled WGS sequence"/>
</dbReference>
<dbReference type="AlphaFoldDB" id="A0A165GW00"/>
<keyword evidence="2" id="KW-1185">Reference proteome</keyword>
<name>A0A165GW00_9APHY</name>
<proteinExistence type="predicted"/>
<gene>
    <name evidence="1" type="ORF">LAESUDRAFT_721294</name>
</gene>
<dbReference type="EMBL" id="KV427608">
    <property type="protein sequence ID" value="KZT10900.1"/>
    <property type="molecule type" value="Genomic_DNA"/>
</dbReference>
<dbReference type="RefSeq" id="XP_040768640.1">
    <property type="nucleotide sequence ID" value="XM_040907990.1"/>
</dbReference>
<dbReference type="GeneID" id="63825019"/>
<protein>
    <submittedName>
        <fullName evidence="1">Uncharacterized protein</fullName>
    </submittedName>
</protein>
<sequence length="58" mass="6298">MGDERTIDDAVQMGINFRLCGQSLKLHGLGSCRSITIRGSNILVSPLRHVECADTNTP</sequence>
<evidence type="ECO:0000313" key="1">
    <source>
        <dbReference type="EMBL" id="KZT10900.1"/>
    </source>
</evidence>
<dbReference type="InParanoid" id="A0A165GW00"/>
<reference evidence="1 2" key="1">
    <citation type="journal article" date="2016" name="Mol. Biol. Evol.">
        <title>Comparative Genomics of Early-Diverging Mushroom-Forming Fungi Provides Insights into the Origins of Lignocellulose Decay Capabilities.</title>
        <authorList>
            <person name="Nagy L.G."/>
            <person name="Riley R."/>
            <person name="Tritt A."/>
            <person name="Adam C."/>
            <person name="Daum C."/>
            <person name="Floudas D."/>
            <person name="Sun H."/>
            <person name="Yadav J.S."/>
            <person name="Pangilinan J."/>
            <person name="Larsson K.H."/>
            <person name="Matsuura K."/>
            <person name="Barry K."/>
            <person name="Labutti K."/>
            <person name="Kuo R."/>
            <person name="Ohm R.A."/>
            <person name="Bhattacharya S.S."/>
            <person name="Shirouzu T."/>
            <person name="Yoshinaga Y."/>
            <person name="Martin F.M."/>
            <person name="Grigoriev I.V."/>
            <person name="Hibbett D.S."/>
        </authorList>
    </citation>
    <scope>NUCLEOTIDE SEQUENCE [LARGE SCALE GENOMIC DNA]</scope>
    <source>
        <strain evidence="1 2">93-53</strain>
    </source>
</reference>